<dbReference type="KEGG" id="cpip:CJF12_10615"/>
<sequence length="517" mass="59397">MFTVMGNRFYFCRNFCKIATTKTHKLLISMMKKLQLLPLLCISIYGLGQIPNFPTSQASAPSNLGNFSNPNYGSEARSVAPSVPHGGLSNQRSSQIQQQNAKMMEEDFRKVAQEEELRNKQENYYRQQALEDSYYNLPSFSGKAGTQSYYDAYNQLASLNTDNYSISEANFIVENAFYGNKQNYNQFKSGIQKTAKQLLQKMKERKQDTESNTDKNLMIFEYLSKGMKLGGVQHKAVKYDFEDYMGAKDWSKMFVSKLLKTGSGQCHSMPLYYLMLAEEMNAESYLAFAPNHTYVKFKDEEGEWQNAELTNGIFTTSSMILESGYIKSEALQNDIYMKEQSKKELLAQFYADLANGYAHKYGMDEFVGKTLNKALEYSPKNIYANLLKSTFQQAKLEYVAGQLGIKNLENSEELQNIRFYPRALTLLQETKAQFNNIDNLGYVSMPEGAYEEWLGNMKGEANRQKSEALAERMKQINAEKQKQKQQEVLRKAQEQKKKESQQSNEKAQYFPIDPKHL</sequence>
<dbReference type="EMBL" id="JPRJ01000034">
    <property type="protein sequence ID" value="KFF21374.1"/>
    <property type="molecule type" value="Genomic_DNA"/>
</dbReference>
<feature type="compositionally biased region" description="Low complexity" evidence="1">
    <location>
        <begin position="89"/>
        <end position="100"/>
    </location>
</feature>
<feature type="region of interest" description="Disordered" evidence="1">
    <location>
        <begin position="75"/>
        <end position="102"/>
    </location>
</feature>
<comment type="caution">
    <text evidence="2">The sequence shown here is derived from an EMBL/GenBank/DDBJ whole genome shotgun (WGS) entry which is preliminary data.</text>
</comment>
<name>A0A086AXG0_9FLAO</name>
<evidence type="ECO:0000256" key="1">
    <source>
        <dbReference type="SAM" id="MobiDB-lite"/>
    </source>
</evidence>
<reference evidence="2 3" key="1">
    <citation type="submission" date="2014-07" db="EMBL/GenBank/DDBJ databases">
        <title>Genome of Chryseobacterium piperi CTM.</title>
        <authorList>
            <person name="Pipes S.E."/>
            <person name="Stropko S.J."/>
            <person name="Newman J.D."/>
        </authorList>
    </citation>
    <scope>NUCLEOTIDE SEQUENCE [LARGE SCALE GENOMIC DNA]</scope>
    <source>
        <strain evidence="2 3">CTM</strain>
    </source>
</reference>
<feature type="region of interest" description="Disordered" evidence="1">
    <location>
        <begin position="477"/>
        <end position="517"/>
    </location>
</feature>
<accession>A0A086AXG0</accession>
<feature type="compositionally biased region" description="Basic and acidic residues" evidence="1">
    <location>
        <begin position="477"/>
        <end position="500"/>
    </location>
</feature>
<evidence type="ECO:0000313" key="2">
    <source>
        <dbReference type="EMBL" id="KFF21374.1"/>
    </source>
</evidence>
<organism evidence="2 3">
    <name type="scientific">Chryseobacterium piperi</name>
    <dbReference type="NCBI Taxonomy" id="558152"/>
    <lineage>
        <taxon>Bacteria</taxon>
        <taxon>Pseudomonadati</taxon>
        <taxon>Bacteroidota</taxon>
        <taxon>Flavobacteriia</taxon>
        <taxon>Flavobacteriales</taxon>
        <taxon>Weeksellaceae</taxon>
        <taxon>Chryseobacterium group</taxon>
        <taxon>Chryseobacterium</taxon>
    </lineage>
</organism>
<dbReference type="Proteomes" id="UP000028709">
    <property type="component" value="Unassembled WGS sequence"/>
</dbReference>
<gene>
    <name evidence="2" type="ORF">IQ37_15150</name>
</gene>
<evidence type="ECO:0008006" key="4">
    <source>
        <dbReference type="Google" id="ProtNLM"/>
    </source>
</evidence>
<protein>
    <recommendedName>
        <fullName evidence="4">Protein SirB1 N-terminal domain-containing protein</fullName>
    </recommendedName>
</protein>
<evidence type="ECO:0000313" key="3">
    <source>
        <dbReference type="Proteomes" id="UP000028709"/>
    </source>
</evidence>
<dbReference type="AlphaFoldDB" id="A0A086AXG0"/>
<dbReference type="eggNOG" id="ENOG502ZB33">
    <property type="taxonomic scope" value="Bacteria"/>
</dbReference>
<keyword evidence="3" id="KW-1185">Reference proteome</keyword>
<proteinExistence type="predicted"/>